<keyword evidence="6" id="KW-0963">Cytoplasm</keyword>
<dbReference type="GO" id="GO:0004309">
    <property type="term" value="F:exopolyphosphatase activity"/>
    <property type="evidence" value="ECO:0007669"/>
    <property type="project" value="TreeGrafter"/>
</dbReference>
<organism evidence="11">
    <name type="scientific">marine metagenome</name>
    <dbReference type="NCBI Taxonomy" id="408172"/>
    <lineage>
        <taxon>unclassified sequences</taxon>
        <taxon>metagenomes</taxon>
        <taxon>ecological metagenomes</taxon>
    </lineage>
</organism>
<name>A0A382F8Q6_9ZZZZ</name>
<comment type="subcellular location">
    <subcellularLocation>
        <location evidence="3">Cytoplasm</location>
    </subcellularLocation>
</comment>
<comment type="cofactor">
    <cofactor evidence="2">
        <name>Mg(2+)</name>
        <dbReference type="ChEBI" id="CHEBI:18420"/>
    </cofactor>
</comment>
<dbReference type="PANTHER" id="PTHR30457:SF12">
    <property type="entry name" value="5'_3'-NUCLEOTIDASE SURE"/>
    <property type="match status" value="1"/>
</dbReference>
<comment type="similarity">
    <text evidence="4">Belongs to the SurE nucleotidase family.</text>
</comment>
<dbReference type="NCBIfam" id="NF001490">
    <property type="entry name" value="PRK00346.1-4"/>
    <property type="match status" value="1"/>
</dbReference>
<dbReference type="GO" id="GO:0008253">
    <property type="term" value="F:5'-nucleotidase activity"/>
    <property type="evidence" value="ECO:0007669"/>
    <property type="project" value="UniProtKB-EC"/>
</dbReference>
<dbReference type="EMBL" id="UINC01048466">
    <property type="protein sequence ID" value="SVB59022.1"/>
    <property type="molecule type" value="Genomic_DNA"/>
</dbReference>
<dbReference type="GO" id="GO:0000166">
    <property type="term" value="F:nucleotide binding"/>
    <property type="evidence" value="ECO:0007669"/>
    <property type="project" value="UniProtKB-KW"/>
</dbReference>
<evidence type="ECO:0000256" key="8">
    <source>
        <dbReference type="ARBA" id="ARBA00022741"/>
    </source>
</evidence>
<evidence type="ECO:0000256" key="6">
    <source>
        <dbReference type="ARBA" id="ARBA00022490"/>
    </source>
</evidence>
<dbReference type="GO" id="GO:0008254">
    <property type="term" value="F:3'-nucleotidase activity"/>
    <property type="evidence" value="ECO:0007669"/>
    <property type="project" value="TreeGrafter"/>
</dbReference>
<dbReference type="PANTHER" id="PTHR30457">
    <property type="entry name" value="5'-NUCLEOTIDASE SURE"/>
    <property type="match status" value="1"/>
</dbReference>
<dbReference type="Gene3D" id="3.40.1210.10">
    <property type="entry name" value="Survival protein SurE-like phosphatase/nucleotidase"/>
    <property type="match status" value="1"/>
</dbReference>
<evidence type="ECO:0000256" key="1">
    <source>
        <dbReference type="ARBA" id="ARBA00000815"/>
    </source>
</evidence>
<sequence>MSEALINKENVRILLANDDGIDAPGLKILEKVANTLSSEVWIVAPVKEQSATGHSLTLRRPLRIIKRGQRRFAVNGTPTDCVLLAVNQIMKHCKPDLVLSGVNKGRNVGEDMTYSGTVAAAMEATLFGIPAIALSQDMNEEDHRDLSQNTKRIYSAAQGYAAQVIKKVTQVAWQKDVLINVNFPAVLSKDVRGIEVTREGRSNKLSDEIIEHRDPRDKRYYWIGQRRGSTKHPVGTDINAIERNAISITPISMNLTHKPTIKILKGVFGSD</sequence>
<accession>A0A382F8Q6</accession>
<feature type="domain" description="Survival protein SurE-like phosphatase/nucleotidase" evidence="10">
    <location>
        <begin position="13"/>
        <end position="203"/>
    </location>
</feature>
<keyword evidence="8" id="KW-0547">Nucleotide-binding</keyword>
<gene>
    <name evidence="11" type="ORF">METZ01_LOCUS211876</name>
</gene>
<comment type="catalytic activity">
    <reaction evidence="1">
        <text>a ribonucleoside 5'-phosphate + H2O = a ribonucleoside + phosphate</text>
        <dbReference type="Rhea" id="RHEA:12484"/>
        <dbReference type="ChEBI" id="CHEBI:15377"/>
        <dbReference type="ChEBI" id="CHEBI:18254"/>
        <dbReference type="ChEBI" id="CHEBI:43474"/>
        <dbReference type="ChEBI" id="CHEBI:58043"/>
        <dbReference type="EC" id="3.1.3.5"/>
    </reaction>
</comment>
<dbReference type="InterPro" id="IPR036523">
    <property type="entry name" value="SurE-like_sf"/>
</dbReference>
<evidence type="ECO:0000313" key="11">
    <source>
        <dbReference type="EMBL" id="SVB59022.1"/>
    </source>
</evidence>
<proteinExistence type="inferred from homology"/>
<dbReference type="InterPro" id="IPR030048">
    <property type="entry name" value="SurE"/>
</dbReference>
<evidence type="ECO:0000256" key="3">
    <source>
        <dbReference type="ARBA" id="ARBA00004496"/>
    </source>
</evidence>
<keyword evidence="7" id="KW-0479">Metal-binding</keyword>
<dbReference type="GO" id="GO:0005737">
    <property type="term" value="C:cytoplasm"/>
    <property type="evidence" value="ECO:0007669"/>
    <property type="project" value="UniProtKB-SubCell"/>
</dbReference>
<dbReference type="AlphaFoldDB" id="A0A382F8Q6"/>
<dbReference type="NCBIfam" id="TIGR00087">
    <property type="entry name" value="surE"/>
    <property type="match status" value="1"/>
</dbReference>
<protein>
    <recommendedName>
        <fullName evidence="5">5'-nucleotidase</fullName>
        <ecNumber evidence="5">3.1.3.5</ecNumber>
    </recommendedName>
</protein>
<evidence type="ECO:0000256" key="9">
    <source>
        <dbReference type="ARBA" id="ARBA00022801"/>
    </source>
</evidence>
<keyword evidence="9" id="KW-0378">Hydrolase</keyword>
<dbReference type="FunFam" id="3.40.1210.10:FF:000001">
    <property type="entry name" value="5'/3'-nucleotidase SurE"/>
    <property type="match status" value="1"/>
</dbReference>
<dbReference type="SUPFAM" id="SSF64167">
    <property type="entry name" value="SurE-like"/>
    <property type="match status" value="1"/>
</dbReference>
<evidence type="ECO:0000256" key="7">
    <source>
        <dbReference type="ARBA" id="ARBA00022723"/>
    </source>
</evidence>
<dbReference type="Pfam" id="PF01975">
    <property type="entry name" value="SurE"/>
    <property type="match status" value="1"/>
</dbReference>
<evidence type="ECO:0000259" key="10">
    <source>
        <dbReference type="Pfam" id="PF01975"/>
    </source>
</evidence>
<evidence type="ECO:0000256" key="5">
    <source>
        <dbReference type="ARBA" id="ARBA00012643"/>
    </source>
</evidence>
<dbReference type="EC" id="3.1.3.5" evidence="5"/>
<reference evidence="11" key="1">
    <citation type="submission" date="2018-05" db="EMBL/GenBank/DDBJ databases">
        <authorList>
            <person name="Lanie J.A."/>
            <person name="Ng W.-L."/>
            <person name="Kazmierczak K.M."/>
            <person name="Andrzejewski T.M."/>
            <person name="Davidsen T.M."/>
            <person name="Wayne K.J."/>
            <person name="Tettelin H."/>
            <person name="Glass J.I."/>
            <person name="Rusch D."/>
            <person name="Podicherti R."/>
            <person name="Tsui H.-C.T."/>
            <person name="Winkler M.E."/>
        </authorList>
    </citation>
    <scope>NUCLEOTIDE SEQUENCE</scope>
</reference>
<dbReference type="InterPro" id="IPR002828">
    <property type="entry name" value="SurE-like_Pase/nucleotidase"/>
</dbReference>
<evidence type="ECO:0000256" key="2">
    <source>
        <dbReference type="ARBA" id="ARBA00001946"/>
    </source>
</evidence>
<evidence type="ECO:0000256" key="4">
    <source>
        <dbReference type="ARBA" id="ARBA00011062"/>
    </source>
</evidence>
<dbReference type="GO" id="GO:0046872">
    <property type="term" value="F:metal ion binding"/>
    <property type="evidence" value="ECO:0007669"/>
    <property type="project" value="UniProtKB-KW"/>
</dbReference>
<dbReference type="HAMAP" id="MF_00060">
    <property type="entry name" value="SurE"/>
    <property type="match status" value="1"/>
</dbReference>